<dbReference type="Gene3D" id="1.20.5.4770">
    <property type="match status" value="1"/>
</dbReference>
<gene>
    <name evidence="13" type="ORF">PFLUV_G00111720</name>
</gene>
<proteinExistence type="inferred from homology"/>
<evidence type="ECO:0000256" key="8">
    <source>
        <dbReference type="ARBA" id="ARBA00022990"/>
    </source>
</evidence>
<keyword evidence="3" id="KW-0597">Phosphoprotein</keyword>
<evidence type="ECO:0000256" key="3">
    <source>
        <dbReference type="ARBA" id="ARBA00022553"/>
    </source>
</evidence>
<dbReference type="PROSITE" id="PS51036">
    <property type="entry name" value="ZF_A20"/>
    <property type="match status" value="1"/>
</dbReference>
<keyword evidence="4" id="KW-0551">Lipid droplet</keyword>
<evidence type="ECO:0000259" key="11">
    <source>
        <dbReference type="PROSITE" id="PS51036"/>
    </source>
</evidence>
<dbReference type="SUPFAM" id="SSF109775">
    <property type="entry name" value="Mannose-6-phosphate receptor binding protein 1 (Tip47), C-terminal domain"/>
    <property type="match status" value="1"/>
</dbReference>
<dbReference type="Proteomes" id="UP000465112">
    <property type="component" value="Chromosome 9"/>
</dbReference>
<dbReference type="Pfam" id="PF01428">
    <property type="entry name" value="zf-AN1"/>
    <property type="match status" value="1"/>
</dbReference>
<dbReference type="Pfam" id="PF03036">
    <property type="entry name" value="Perilipin"/>
    <property type="match status" value="1"/>
</dbReference>
<evidence type="ECO:0000313" key="13">
    <source>
        <dbReference type="EMBL" id="KAF1385819.1"/>
    </source>
</evidence>
<dbReference type="Gene3D" id="3.30.720.170">
    <property type="entry name" value="Perilipin, alpha-beta domain"/>
    <property type="match status" value="1"/>
</dbReference>
<feature type="region of interest" description="Disordered" evidence="10">
    <location>
        <begin position="498"/>
        <end position="613"/>
    </location>
</feature>
<name>A0A6A5F4A4_PERFL</name>
<feature type="region of interest" description="Disordered" evidence="10">
    <location>
        <begin position="1"/>
        <end position="22"/>
    </location>
</feature>
<evidence type="ECO:0000256" key="5">
    <source>
        <dbReference type="ARBA" id="ARBA00022723"/>
    </source>
</evidence>
<dbReference type="PROSITE" id="PS51039">
    <property type="entry name" value="ZF_AN1"/>
    <property type="match status" value="1"/>
</dbReference>
<dbReference type="SMART" id="SM00154">
    <property type="entry name" value="ZnF_AN1"/>
    <property type="match status" value="1"/>
</dbReference>
<dbReference type="FunFam" id="1.20.5.4770:FF:000001">
    <property type="entry name" value="Zinc finger AN1-type containing 6"/>
    <property type="match status" value="1"/>
</dbReference>
<dbReference type="GO" id="GO:0005829">
    <property type="term" value="C:cytosol"/>
    <property type="evidence" value="ECO:0007669"/>
    <property type="project" value="TreeGrafter"/>
</dbReference>
<dbReference type="SUPFAM" id="SSF118310">
    <property type="entry name" value="AN1-like Zinc finger"/>
    <property type="match status" value="1"/>
</dbReference>
<comment type="caution">
    <text evidence="13">The sequence shown here is derived from an EMBL/GenBank/DDBJ whole genome shotgun (WGS) entry which is preliminary data.</text>
</comment>
<dbReference type="GO" id="GO:0019915">
    <property type="term" value="P:lipid storage"/>
    <property type="evidence" value="ECO:0007669"/>
    <property type="project" value="TreeGrafter"/>
</dbReference>
<dbReference type="CDD" id="cd12148">
    <property type="entry name" value="fungal_TF_MHR"/>
    <property type="match status" value="1"/>
</dbReference>
<evidence type="ECO:0000256" key="2">
    <source>
        <dbReference type="ARBA" id="ARBA00006311"/>
    </source>
</evidence>
<sequence>MADSGKTNETGAAAAQPANGDQQNVVSRLSNLPLVSSACEVVSSAYSSTKDSVPLLKGVMDAAESGVRTLGAAATTGSKPLLDIIEPQLATVNEYALKGLGKMEEKLPILHQPADEVVSDTVGMVYQSVAGAKDAVVGAVMGGVGLTWAAVSGGIFTAMGTRVGQMVSSGMGLALSQSEDWVDQNLPLTERELAAVAEPVTSEVTTPSASPSYFVRLGKLSAKIQERALQQSLVRARHARDATYTTVAQITSTLDLLESARTSMGTASNQIGGASEQLLQRWTEWKQKQAGAGQTESEPDGTRDEAEQLEWRVLSMVHGLSDQLRAACSNVVSSAQGLPSAVQDQLTSARRSAEELHSSLGNTSTITPLLLERSRHHLIQVQQSLDGVMEYLLHNTPLNWLVGPFAPQVTEKRWVGGRELCWGHNLYKSEAQGRRHPPVPCISGISSPIPPCPLCQSMAQETNQTQVPMLCTMGCGFYGNPRTNGMCSVCYKEHLQRQQGGGRSSPPGEKAATSPAGSAGSAGVTVESTTSEPSTEVAGTPPEEQTSSPSSPSPVTQQMTAMSISQDSGAVDSDRAEAEEGEEEGTSSSSEPVGEAAQALSDNDQTPDKNKKKNRCFSCRKKVGLTGFDCRCGNLFCAIHRYSDKHDCPYDYRSAAAARIRKENPIVVAEKIQKL</sequence>
<dbReference type="EMBL" id="VHII01000009">
    <property type="protein sequence ID" value="KAF1385819.1"/>
    <property type="molecule type" value="Genomic_DNA"/>
</dbReference>
<keyword evidence="7" id="KW-0862">Zinc</keyword>
<keyword evidence="6 9" id="KW-0863">Zinc-finger</keyword>
<protein>
    <recommendedName>
        <fullName evidence="15">AN1-type domain-containing protein</fullName>
    </recommendedName>
</protein>
<dbReference type="GO" id="GO:0008270">
    <property type="term" value="F:zinc ion binding"/>
    <property type="evidence" value="ECO:0007669"/>
    <property type="project" value="UniProtKB-KW"/>
</dbReference>
<dbReference type="GO" id="GO:0010890">
    <property type="term" value="P:positive regulation of triglyceride storage"/>
    <property type="evidence" value="ECO:0007669"/>
    <property type="project" value="TreeGrafter"/>
</dbReference>
<feature type="compositionally biased region" description="Polar residues" evidence="10">
    <location>
        <begin position="1"/>
        <end position="10"/>
    </location>
</feature>
<dbReference type="Gene3D" id="4.10.1110.10">
    <property type="entry name" value="AN1-like Zinc finger"/>
    <property type="match status" value="1"/>
</dbReference>
<dbReference type="GO" id="GO:0005811">
    <property type="term" value="C:lipid droplet"/>
    <property type="evidence" value="ECO:0007669"/>
    <property type="project" value="UniProtKB-SubCell"/>
</dbReference>
<comment type="subcellular location">
    <subcellularLocation>
        <location evidence="1">Lipid droplet</location>
    </subcellularLocation>
</comment>
<accession>A0A6A5F4A4</accession>
<feature type="domain" description="A20-type" evidence="11">
    <location>
        <begin position="465"/>
        <end position="499"/>
    </location>
</feature>
<feature type="compositionally biased region" description="Low complexity" evidence="10">
    <location>
        <begin position="511"/>
        <end position="558"/>
    </location>
</feature>
<evidence type="ECO:0000256" key="1">
    <source>
        <dbReference type="ARBA" id="ARBA00004502"/>
    </source>
</evidence>
<feature type="domain" description="AN1-type" evidence="12">
    <location>
        <begin position="610"/>
        <end position="656"/>
    </location>
</feature>
<feature type="region of interest" description="Disordered" evidence="10">
    <location>
        <begin position="286"/>
        <end position="305"/>
    </location>
</feature>
<dbReference type="InterPro" id="IPR002653">
    <property type="entry name" value="Znf_A20"/>
</dbReference>
<dbReference type="InterPro" id="IPR000058">
    <property type="entry name" value="Znf_AN1"/>
</dbReference>
<dbReference type="AlphaFoldDB" id="A0A6A5F4A4"/>
<keyword evidence="8" id="KW-0007">Acetylation</keyword>
<comment type="similarity">
    <text evidence="2">Belongs to the perilipin family.</text>
</comment>
<dbReference type="GO" id="GO:0003677">
    <property type="term" value="F:DNA binding"/>
    <property type="evidence" value="ECO:0007669"/>
    <property type="project" value="InterPro"/>
</dbReference>
<keyword evidence="14" id="KW-1185">Reference proteome</keyword>
<evidence type="ECO:0000256" key="6">
    <source>
        <dbReference type="ARBA" id="ARBA00022771"/>
    </source>
</evidence>
<dbReference type="InterPro" id="IPR035896">
    <property type="entry name" value="AN1-like_Znf"/>
</dbReference>
<organism evidence="13 14">
    <name type="scientific">Perca fluviatilis</name>
    <name type="common">European perch</name>
    <dbReference type="NCBI Taxonomy" id="8168"/>
    <lineage>
        <taxon>Eukaryota</taxon>
        <taxon>Metazoa</taxon>
        <taxon>Chordata</taxon>
        <taxon>Craniata</taxon>
        <taxon>Vertebrata</taxon>
        <taxon>Euteleostomi</taxon>
        <taxon>Actinopterygii</taxon>
        <taxon>Neopterygii</taxon>
        <taxon>Teleostei</taxon>
        <taxon>Neoteleostei</taxon>
        <taxon>Acanthomorphata</taxon>
        <taxon>Eupercaria</taxon>
        <taxon>Perciformes</taxon>
        <taxon>Percoidei</taxon>
        <taxon>Percidae</taxon>
        <taxon>Percinae</taxon>
        <taxon>Perca</taxon>
    </lineage>
</organism>
<evidence type="ECO:0000256" key="4">
    <source>
        <dbReference type="ARBA" id="ARBA00022677"/>
    </source>
</evidence>
<dbReference type="Pfam" id="PF01754">
    <property type="entry name" value="zf-A20"/>
    <property type="match status" value="1"/>
</dbReference>
<evidence type="ECO:0000313" key="14">
    <source>
        <dbReference type="Proteomes" id="UP000465112"/>
    </source>
</evidence>
<feature type="compositionally biased region" description="Polar residues" evidence="10">
    <location>
        <begin position="559"/>
        <end position="568"/>
    </location>
</feature>
<evidence type="ECO:0000259" key="12">
    <source>
        <dbReference type="PROSITE" id="PS51039"/>
    </source>
</evidence>
<dbReference type="FunFam" id="4.10.1110.10:FF:000001">
    <property type="entry name" value="Zinc finger AN1-type containing 6"/>
    <property type="match status" value="1"/>
</dbReference>
<dbReference type="Gene3D" id="1.20.120.340">
    <property type="entry name" value="Flagellar protein FliS"/>
    <property type="match status" value="1"/>
</dbReference>
<dbReference type="SMART" id="SM00259">
    <property type="entry name" value="ZnF_A20"/>
    <property type="match status" value="1"/>
</dbReference>
<evidence type="ECO:0000256" key="10">
    <source>
        <dbReference type="SAM" id="MobiDB-lite"/>
    </source>
</evidence>
<dbReference type="PANTHER" id="PTHR14024">
    <property type="entry name" value="PERILIPIN"/>
    <property type="match status" value="1"/>
</dbReference>
<dbReference type="PANTHER" id="PTHR14024:SF11">
    <property type="entry name" value="PERILIPIN-3"/>
    <property type="match status" value="1"/>
</dbReference>
<reference evidence="13 14" key="1">
    <citation type="submission" date="2019-06" db="EMBL/GenBank/DDBJ databases">
        <title>A chromosome-scale genome assembly of the European perch, Perca fluviatilis.</title>
        <authorList>
            <person name="Roques C."/>
            <person name="Zahm M."/>
            <person name="Cabau C."/>
            <person name="Klopp C."/>
            <person name="Bouchez O."/>
            <person name="Donnadieu C."/>
            <person name="Kuhl H."/>
            <person name="Gislard M."/>
            <person name="Guendouz S."/>
            <person name="Journot L."/>
            <person name="Haffray P."/>
            <person name="Bestin A."/>
            <person name="Morvezen R."/>
            <person name="Feron R."/>
            <person name="Wen M."/>
            <person name="Jouanno E."/>
            <person name="Herpin A."/>
            <person name="Schartl M."/>
            <person name="Postlethwait J."/>
            <person name="Schaerlinger B."/>
            <person name="Chardard D."/>
            <person name="Lecocq T."/>
            <person name="Poncet C."/>
            <person name="Jaffrelo L."/>
            <person name="Lampietro C."/>
            <person name="Guiguen Y."/>
        </authorList>
    </citation>
    <scope>NUCLEOTIDE SEQUENCE [LARGE SCALE GENOMIC DNA]</scope>
    <source>
        <tissue evidence="13">Blood</tissue>
    </source>
</reference>
<dbReference type="SUPFAM" id="SSF57716">
    <property type="entry name" value="Glucocorticoid receptor-like (DNA-binding domain)"/>
    <property type="match status" value="1"/>
</dbReference>
<dbReference type="InterPro" id="IPR004279">
    <property type="entry name" value="Perilipin"/>
</dbReference>
<evidence type="ECO:0008006" key="15">
    <source>
        <dbReference type="Google" id="ProtNLM"/>
    </source>
</evidence>
<evidence type="ECO:0000256" key="9">
    <source>
        <dbReference type="PROSITE-ProRule" id="PRU00449"/>
    </source>
</evidence>
<keyword evidence="5" id="KW-0479">Metal-binding</keyword>
<evidence type="ECO:0000256" key="7">
    <source>
        <dbReference type="ARBA" id="ARBA00022833"/>
    </source>
</evidence>